<dbReference type="AlphaFoldDB" id="A0AAD5VU18"/>
<comment type="subcellular location">
    <subcellularLocation>
        <location evidence="1">Membrane</location>
        <topology evidence="1">Multi-pass membrane protein</topology>
    </subcellularLocation>
</comment>
<name>A0AAD5VU18_9AGAR</name>
<dbReference type="PIRSF" id="PIRSF006060">
    <property type="entry name" value="AA_transporter"/>
    <property type="match status" value="1"/>
</dbReference>
<feature type="transmembrane region" description="Helical" evidence="5">
    <location>
        <begin position="462"/>
        <end position="481"/>
    </location>
</feature>
<sequence>MSRWQYLLEYAAWRERTQSRPLLQANDAEQYGTIPEQPTLPSNSTTKKAIGFWSSVFIIFNRMIGTGIFATPATVLALSGSVGLSLTQWLLGGLFAMAGIHVYIIWGNAFPKNGGEKNYLQYLFPRPAHLVICLYAASLAIMGWTAANSLVTAEYFLKATLSGEASIRLVRFTSFICITISLLLHGMALKLGLRVQNALGAFKLFVLVLVVGTGLVALVSGIPVSGDSDGGTPPSPWRGRDNFRSIWNGTVLSTSSFCFALNSVTWSFLGYSNANYAMEEMKNPKKTIRVAGPLAVISVTALFIFSNIAYLAGASKEEIATSGRLVVALLMRNMWGEKVERFVDMAVALSTFGSVLAMVFAHGRVNQELAKEGIFPFSNVIASNKPFDAPLAGVGLHWLSCVLIILFVPSGDLYNLIVNMGVYPFAIINTIISFALLSLFFSSSSLEQNEKYGWNKLSLGSLITAIFFGVGNVFLLFAPFIPPPEGSEPYQSLPFWSHAVASWVLLGLGGVWWVFRFR</sequence>
<feature type="transmembrane region" description="Helical" evidence="5">
    <location>
        <begin position="290"/>
        <end position="312"/>
    </location>
</feature>
<feature type="transmembrane region" description="Helical" evidence="5">
    <location>
        <begin position="493"/>
        <end position="515"/>
    </location>
</feature>
<evidence type="ECO:0000256" key="3">
    <source>
        <dbReference type="ARBA" id="ARBA00022989"/>
    </source>
</evidence>
<feature type="transmembrane region" description="Helical" evidence="5">
    <location>
        <begin position="167"/>
        <end position="189"/>
    </location>
</feature>
<evidence type="ECO:0000313" key="7">
    <source>
        <dbReference type="Proteomes" id="UP001213000"/>
    </source>
</evidence>
<keyword evidence="2 5" id="KW-0812">Transmembrane</keyword>
<evidence type="ECO:0000256" key="2">
    <source>
        <dbReference type="ARBA" id="ARBA00022692"/>
    </source>
</evidence>
<feature type="transmembrane region" description="Helical" evidence="5">
    <location>
        <begin position="127"/>
        <end position="147"/>
    </location>
</feature>
<feature type="transmembrane region" description="Helical" evidence="5">
    <location>
        <begin position="89"/>
        <end position="106"/>
    </location>
</feature>
<dbReference type="Gene3D" id="1.20.1740.10">
    <property type="entry name" value="Amino acid/polyamine transporter I"/>
    <property type="match status" value="1"/>
</dbReference>
<feature type="transmembrane region" description="Helical" evidence="5">
    <location>
        <begin position="391"/>
        <end position="410"/>
    </location>
</feature>
<feature type="transmembrane region" description="Helical" evidence="5">
    <location>
        <begin position="246"/>
        <end position="269"/>
    </location>
</feature>
<feature type="transmembrane region" description="Helical" evidence="5">
    <location>
        <begin position="422"/>
        <end position="441"/>
    </location>
</feature>
<proteinExistence type="predicted"/>
<protein>
    <recommendedName>
        <fullName evidence="8">High affinity methionine permease</fullName>
    </recommendedName>
</protein>
<evidence type="ECO:0000256" key="5">
    <source>
        <dbReference type="SAM" id="Phobius"/>
    </source>
</evidence>
<organism evidence="6 7">
    <name type="scientific">Leucocoprinus birnbaumii</name>
    <dbReference type="NCBI Taxonomy" id="56174"/>
    <lineage>
        <taxon>Eukaryota</taxon>
        <taxon>Fungi</taxon>
        <taxon>Dikarya</taxon>
        <taxon>Basidiomycota</taxon>
        <taxon>Agaricomycotina</taxon>
        <taxon>Agaricomycetes</taxon>
        <taxon>Agaricomycetidae</taxon>
        <taxon>Agaricales</taxon>
        <taxon>Agaricineae</taxon>
        <taxon>Agaricaceae</taxon>
        <taxon>Leucocoprinus</taxon>
    </lineage>
</organism>
<dbReference type="GO" id="GO:0015179">
    <property type="term" value="F:L-amino acid transmembrane transporter activity"/>
    <property type="evidence" value="ECO:0007669"/>
    <property type="project" value="TreeGrafter"/>
</dbReference>
<dbReference type="EMBL" id="JANIEX010000324">
    <property type="protein sequence ID" value="KAJ3568786.1"/>
    <property type="molecule type" value="Genomic_DNA"/>
</dbReference>
<dbReference type="InterPro" id="IPR002293">
    <property type="entry name" value="AA/rel_permease1"/>
</dbReference>
<dbReference type="PANTHER" id="PTHR11785">
    <property type="entry name" value="AMINO ACID TRANSPORTER"/>
    <property type="match status" value="1"/>
</dbReference>
<feature type="transmembrane region" description="Helical" evidence="5">
    <location>
        <begin position="201"/>
        <end position="226"/>
    </location>
</feature>
<dbReference type="InterPro" id="IPR050598">
    <property type="entry name" value="AminoAcid_Transporter"/>
</dbReference>
<keyword evidence="4 5" id="KW-0472">Membrane</keyword>
<feature type="transmembrane region" description="Helical" evidence="5">
    <location>
        <begin position="50"/>
        <end position="69"/>
    </location>
</feature>
<accession>A0AAD5VU18</accession>
<gene>
    <name evidence="6" type="ORF">NP233_g5490</name>
</gene>
<evidence type="ECO:0000313" key="6">
    <source>
        <dbReference type="EMBL" id="KAJ3568786.1"/>
    </source>
</evidence>
<dbReference type="Proteomes" id="UP001213000">
    <property type="component" value="Unassembled WGS sequence"/>
</dbReference>
<dbReference type="Pfam" id="PF13520">
    <property type="entry name" value="AA_permease_2"/>
    <property type="match status" value="1"/>
</dbReference>
<keyword evidence="3 5" id="KW-1133">Transmembrane helix</keyword>
<keyword evidence="7" id="KW-1185">Reference proteome</keyword>
<dbReference type="GO" id="GO:0016020">
    <property type="term" value="C:membrane"/>
    <property type="evidence" value="ECO:0007669"/>
    <property type="project" value="UniProtKB-SubCell"/>
</dbReference>
<feature type="transmembrane region" description="Helical" evidence="5">
    <location>
        <begin position="342"/>
        <end position="361"/>
    </location>
</feature>
<reference evidence="6" key="1">
    <citation type="submission" date="2022-07" db="EMBL/GenBank/DDBJ databases">
        <title>Genome Sequence of Leucocoprinus birnbaumii.</title>
        <authorList>
            <person name="Buettner E."/>
        </authorList>
    </citation>
    <scope>NUCLEOTIDE SEQUENCE</scope>
    <source>
        <strain evidence="6">VT141</strain>
    </source>
</reference>
<evidence type="ECO:0000256" key="4">
    <source>
        <dbReference type="ARBA" id="ARBA00023136"/>
    </source>
</evidence>
<dbReference type="PANTHER" id="PTHR11785:SF498">
    <property type="entry name" value="HIGH-AFFINITY METHIONINE PERMEASE"/>
    <property type="match status" value="1"/>
</dbReference>
<evidence type="ECO:0000256" key="1">
    <source>
        <dbReference type="ARBA" id="ARBA00004141"/>
    </source>
</evidence>
<comment type="caution">
    <text evidence="6">The sequence shown here is derived from an EMBL/GenBank/DDBJ whole genome shotgun (WGS) entry which is preliminary data.</text>
</comment>
<evidence type="ECO:0008006" key="8">
    <source>
        <dbReference type="Google" id="ProtNLM"/>
    </source>
</evidence>